<dbReference type="EMBL" id="CP000887">
    <property type="protein sequence ID" value="ACD72708.1"/>
    <property type="molecule type" value="Genomic_DNA"/>
</dbReference>
<dbReference type="AlphaFoldDB" id="A0A0F6AR78"/>
<dbReference type="KEGG" id="bmc:BAbS19_I12050"/>
<reference evidence="1 2" key="1">
    <citation type="journal article" date="2008" name="PLoS ONE">
        <title>Genome sequence of Brucella abortus vaccine strain S19 compared to virulent strains yields candidate virulence genes.</title>
        <authorList>
            <person name="Crasta O.R."/>
            <person name="Folkerts O."/>
            <person name="Fei Z."/>
            <person name="Mane S.P."/>
            <person name="Evans C."/>
            <person name="Martino-Catt S."/>
            <person name="Bricker B."/>
            <person name="Yu G."/>
            <person name="Du L."/>
            <person name="Sobral B.W."/>
        </authorList>
    </citation>
    <scope>NUCLEOTIDE SEQUENCE [LARGE SCALE GENOMIC DNA]</scope>
    <source>
        <strain evidence="1 2">S19</strain>
    </source>
</reference>
<name>A0A0F6AR78_BRUA1</name>
<sequence>MLLKNPDQVRLYNVVPIKGLKYRGIIQLPMERIKSKTPKNDTLFGV</sequence>
<dbReference type="Proteomes" id="UP000002565">
    <property type="component" value="Chromosome 1"/>
</dbReference>
<proteinExistence type="predicted"/>
<evidence type="ECO:0000313" key="2">
    <source>
        <dbReference type="Proteomes" id="UP000002565"/>
    </source>
</evidence>
<dbReference type="HOGENOM" id="CLU_3181004_0_0_5"/>
<gene>
    <name evidence="1" type="ordered locus">BAbS19_I12050</name>
</gene>
<organism evidence="1 2">
    <name type="scientific">Brucella abortus (strain S19)</name>
    <dbReference type="NCBI Taxonomy" id="430066"/>
    <lineage>
        <taxon>Bacteria</taxon>
        <taxon>Pseudomonadati</taxon>
        <taxon>Pseudomonadota</taxon>
        <taxon>Alphaproteobacteria</taxon>
        <taxon>Hyphomicrobiales</taxon>
        <taxon>Brucellaceae</taxon>
        <taxon>Brucella/Ochrobactrum group</taxon>
        <taxon>Brucella</taxon>
    </lineage>
</organism>
<evidence type="ECO:0000313" key="1">
    <source>
        <dbReference type="EMBL" id="ACD72708.1"/>
    </source>
</evidence>
<protein>
    <submittedName>
        <fullName evidence="1">Uncharacterized protein</fullName>
    </submittedName>
</protein>
<accession>A0A0F6AR78</accession>